<accession>A0ABQ5ZBH6</accession>
<evidence type="ECO:0008006" key="3">
    <source>
        <dbReference type="Google" id="ProtNLM"/>
    </source>
</evidence>
<name>A0ABQ5ZBH6_9SPHN</name>
<dbReference type="Pfam" id="PF05960">
    <property type="entry name" value="DUF885"/>
    <property type="match status" value="1"/>
</dbReference>
<comment type="caution">
    <text evidence="1">The sequence shown here is derived from an EMBL/GenBank/DDBJ whole genome shotgun (WGS) entry which is preliminary data.</text>
</comment>
<dbReference type="EMBL" id="BSOO01000019">
    <property type="protein sequence ID" value="GLR48144.1"/>
    <property type="molecule type" value="Genomic_DNA"/>
</dbReference>
<gene>
    <name evidence="1" type="ORF">GCM10007925_18570</name>
</gene>
<protein>
    <recommendedName>
        <fullName evidence="3">DUF885 domain-containing protein</fullName>
    </recommendedName>
</protein>
<sequence length="553" mass="60868">MALAFSGAPAMAAQSPVPAAAPASRGHAELVTLFREWRAFVSPRMVAGVPDYSAAAMTRQAAALPAWRARLAAIDRSGMSVAEANDARYVESEINALDFFQRVLRPWARDPGFYQNVFAEMSDVPAHEGPSAEPNVDLWQFRYPLTRADDRRLATLLETVPPLLAQARTNLAASTVHDLWAYGDRAFIDQVEALAALEAGTLSLNDLDGRRTASLAGASARLKAAVRNARLASESFAAWVKAEAPRRVGPSGVGKDNYNWYLKNVLLSPYDYDQQVVILQRELDRSLASLRIEEARNRAAPPIPELSDPAAYRRMAEGRNQRLWELLVSTGITPDRPYYRSALFGQLGDYTPPAQRNFFTHVTALDPLPLSSHQFHWIELARLKYEPHASPIRATPPLFNIYADRSEGFATAMEELLAQAGLYDDEPHGRELVWIMLANRAARGLASLRVQANEIDLAQAGQFHAAWTPRGWSDANSKLVGFEQLLYLRQPGYGPSYIIGKTQLDRLLAVQSHAAEVAGRPLTLGAAMTRIFASGIVQPSLIERELAAGAPRP</sequence>
<dbReference type="InterPro" id="IPR010281">
    <property type="entry name" value="DUF885"/>
</dbReference>
<keyword evidence="2" id="KW-1185">Reference proteome</keyword>
<evidence type="ECO:0000313" key="1">
    <source>
        <dbReference type="EMBL" id="GLR48144.1"/>
    </source>
</evidence>
<proteinExistence type="predicted"/>
<dbReference type="Proteomes" id="UP001156703">
    <property type="component" value="Unassembled WGS sequence"/>
</dbReference>
<evidence type="ECO:0000313" key="2">
    <source>
        <dbReference type="Proteomes" id="UP001156703"/>
    </source>
</evidence>
<reference evidence="2" key="1">
    <citation type="journal article" date="2019" name="Int. J. Syst. Evol. Microbiol.">
        <title>The Global Catalogue of Microorganisms (GCM) 10K type strain sequencing project: providing services to taxonomists for standard genome sequencing and annotation.</title>
        <authorList>
            <consortium name="The Broad Institute Genomics Platform"/>
            <consortium name="The Broad Institute Genome Sequencing Center for Infectious Disease"/>
            <person name="Wu L."/>
            <person name="Ma J."/>
        </authorList>
    </citation>
    <scope>NUCLEOTIDE SEQUENCE [LARGE SCALE GENOMIC DNA]</scope>
    <source>
        <strain evidence="2">NBRC 102146</strain>
    </source>
</reference>
<organism evidence="1 2">
    <name type="scientific">Sphingomonas astaxanthinifaciens DSM 22298</name>
    <dbReference type="NCBI Taxonomy" id="1123267"/>
    <lineage>
        <taxon>Bacteria</taxon>
        <taxon>Pseudomonadati</taxon>
        <taxon>Pseudomonadota</taxon>
        <taxon>Alphaproteobacteria</taxon>
        <taxon>Sphingomonadales</taxon>
        <taxon>Sphingomonadaceae</taxon>
        <taxon>Sphingomonas</taxon>
    </lineage>
</organism>